<dbReference type="Pfam" id="PF07714">
    <property type="entry name" value="PK_Tyr_Ser-Thr"/>
    <property type="match status" value="1"/>
</dbReference>
<keyword evidence="3" id="KW-0808">Transferase</keyword>
<dbReference type="PROSITE" id="PS50011">
    <property type="entry name" value="PROTEIN_KINASE_DOM"/>
    <property type="match status" value="1"/>
</dbReference>
<protein>
    <submittedName>
        <fullName evidence="3">Traf2 and NCK-interacting protein kinase</fullName>
    </submittedName>
</protein>
<feature type="compositionally biased region" description="Acidic residues" evidence="1">
    <location>
        <begin position="916"/>
        <end position="926"/>
    </location>
</feature>
<organism evidence="3 4">
    <name type="scientific">Madurella mycetomatis</name>
    <dbReference type="NCBI Taxonomy" id="100816"/>
    <lineage>
        <taxon>Eukaryota</taxon>
        <taxon>Fungi</taxon>
        <taxon>Dikarya</taxon>
        <taxon>Ascomycota</taxon>
        <taxon>Pezizomycotina</taxon>
        <taxon>Sordariomycetes</taxon>
        <taxon>Sordariomycetidae</taxon>
        <taxon>Sordariales</taxon>
        <taxon>Sordariales incertae sedis</taxon>
        <taxon>Madurella</taxon>
    </lineage>
</organism>
<dbReference type="InterPro" id="IPR001245">
    <property type="entry name" value="Ser-Thr/Tyr_kinase_cat_dom"/>
</dbReference>
<dbReference type="AlphaFoldDB" id="A0A175W144"/>
<name>A0A175W144_9PEZI</name>
<feature type="region of interest" description="Disordered" evidence="1">
    <location>
        <begin position="1"/>
        <end position="148"/>
    </location>
</feature>
<dbReference type="CDD" id="cd00180">
    <property type="entry name" value="PKc"/>
    <property type="match status" value="1"/>
</dbReference>
<dbReference type="STRING" id="100816.A0A175W144"/>
<feature type="compositionally biased region" description="Polar residues" evidence="1">
    <location>
        <begin position="745"/>
        <end position="755"/>
    </location>
</feature>
<dbReference type="GO" id="GO:0005524">
    <property type="term" value="F:ATP binding"/>
    <property type="evidence" value="ECO:0007669"/>
    <property type="project" value="InterPro"/>
</dbReference>
<feature type="domain" description="Protein kinase" evidence="2">
    <location>
        <begin position="327"/>
        <end position="562"/>
    </location>
</feature>
<dbReference type="VEuPathDB" id="FungiDB:MMYC01_205566"/>
<feature type="region of interest" description="Disordered" evidence="1">
    <location>
        <begin position="580"/>
        <end position="602"/>
    </location>
</feature>
<gene>
    <name evidence="3" type="ORF">MMYC01_205566</name>
</gene>
<dbReference type="GO" id="GO:0004672">
    <property type="term" value="F:protein kinase activity"/>
    <property type="evidence" value="ECO:0007669"/>
    <property type="project" value="InterPro"/>
</dbReference>
<proteinExistence type="predicted"/>
<dbReference type="GO" id="GO:0005737">
    <property type="term" value="C:cytoplasm"/>
    <property type="evidence" value="ECO:0007669"/>
    <property type="project" value="TreeGrafter"/>
</dbReference>
<dbReference type="SUPFAM" id="SSF56112">
    <property type="entry name" value="Protein kinase-like (PK-like)"/>
    <property type="match status" value="1"/>
</dbReference>
<dbReference type="Proteomes" id="UP000078237">
    <property type="component" value="Unassembled WGS sequence"/>
</dbReference>
<keyword evidence="3" id="KW-0418">Kinase</keyword>
<feature type="region of interest" description="Disordered" evidence="1">
    <location>
        <begin position="673"/>
        <end position="889"/>
    </location>
</feature>
<dbReference type="InterPro" id="IPR011009">
    <property type="entry name" value="Kinase-like_dom_sf"/>
</dbReference>
<dbReference type="PANTHER" id="PTHR23257">
    <property type="entry name" value="SERINE-THREONINE PROTEIN KINASE"/>
    <property type="match status" value="1"/>
</dbReference>
<dbReference type="InterPro" id="IPR000719">
    <property type="entry name" value="Prot_kinase_dom"/>
</dbReference>
<feature type="compositionally biased region" description="Polar residues" evidence="1">
    <location>
        <begin position="18"/>
        <end position="28"/>
    </location>
</feature>
<evidence type="ECO:0000259" key="2">
    <source>
        <dbReference type="PROSITE" id="PS50011"/>
    </source>
</evidence>
<sequence>MDQTQPDAYETAMATAMDHSSQAQQQSLWRRFFSGREKENGTSGLSDGAPKGEGAGQHEDSRAGLIRRVSRKVVPGLPRAPTFKRQQSELRSRLEPVCTTPAERRAVSMDRRMHASSSTFTHSNPRTSAPDFLHHSFSGAPSPPSLPTSPIDGILGSAGDLNRFDLDVDVDDRNPLRDPGVVSRVDAHSMTTSQYDAMIDEELERIWILNLSMHFRDKSKREKFFVTYREREHNWRRVTISLDYRNALDNSLEMDLACTKFQRDKNAKIYEAIRESLPDIQFYDTVTNLKLETKDGRLHVHVVEDVNEIISYPSIRMIQHMNCRRVKEHEIRFDSHMSGFVYKVRVHGRVLIKKEIPGPDTVEEFLYEINALNALHPAKHVIQFYGVVVDDREEHVTGLLISYAERGALIDVIYDHNGSLRWAVREKWARQIVTGLSEIHEAGFVQGDFTLSNIVIDENEDAKIIDINRRGCPIGWEPPEATPLIESNQRISMYIGVKSDLYQLGMVLWALATQEDEPEAYGRPLRIDPDLQVPAWYRRIVETCLSANPRNRVHAGQLLSWFPDPEEESQYGCPNAPSVVMTDEGSSRRDYNPDALVNGTPRIRTVHPPNDWTYMGWNAHPHMSPVMPDDSYYYPARGRSPPSPMPSNQGDYESSRYGRRMYTWSDTYNPELTVPSISDIPPKGFGGESGLRLEPSGESLGTYADEASRDDESWAGYRARSTPPARVQHPQERGLDSTPPKHTGNWGQQRCSSMGTDGAGADTPVRSPGPVGSGGLTTATGPESQADSGKDVTDLASDPREQRRAGSPPCDEGEEESRRSRGVGGRGSTGTAGEATTAAPDRGLSSVGSRCGLSGGREQTAHGHHDSGLNGRLTQPDDLKGIGSAHDTPMPVALTMATVTGIAHYDEKRRLGGEVVLDDDDEDDGLGLDLDPGWRG</sequence>
<keyword evidence="4" id="KW-1185">Reference proteome</keyword>
<dbReference type="EMBL" id="LCTW02000165">
    <property type="protein sequence ID" value="KXX77352.1"/>
    <property type="molecule type" value="Genomic_DNA"/>
</dbReference>
<dbReference type="OrthoDB" id="635774at2759"/>
<evidence type="ECO:0000313" key="3">
    <source>
        <dbReference type="EMBL" id="KXX77352.1"/>
    </source>
</evidence>
<feature type="compositionally biased region" description="Polar residues" evidence="1">
    <location>
        <begin position="115"/>
        <end position="127"/>
    </location>
</feature>
<dbReference type="GO" id="GO:0007165">
    <property type="term" value="P:signal transduction"/>
    <property type="evidence" value="ECO:0007669"/>
    <property type="project" value="TreeGrafter"/>
</dbReference>
<evidence type="ECO:0000256" key="1">
    <source>
        <dbReference type="SAM" id="MobiDB-lite"/>
    </source>
</evidence>
<evidence type="ECO:0000313" key="4">
    <source>
        <dbReference type="Proteomes" id="UP000078237"/>
    </source>
</evidence>
<dbReference type="Gene3D" id="1.10.510.10">
    <property type="entry name" value="Transferase(Phosphotransferase) domain 1"/>
    <property type="match status" value="1"/>
</dbReference>
<feature type="compositionally biased region" description="Basic and acidic residues" evidence="1">
    <location>
        <begin position="788"/>
        <end position="804"/>
    </location>
</feature>
<feature type="compositionally biased region" description="Polar residues" evidence="1">
    <location>
        <begin position="776"/>
        <end position="787"/>
    </location>
</feature>
<feature type="region of interest" description="Disordered" evidence="1">
    <location>
        <begin position="916"/>
        <end position="936"/>
    </location>
</feature>
<accession>A0A175W144</accession>
<reference evidence="3 4" key="1">
    <citation type="journal article" date="2016" name="Genome Announc.">
        <title>Genome Sequence of Madurella mycetomatis mm55, Isolated from a Human Mycetoma Case in Sudan.</title>
        <authorList>
            <person name="Smit S."/>
            <person name="Derks M.F."/>
            <person name="Bervoets S."/>
            <person name="Fahal A."/>
            <person name="van Leeuwen W."/>
            <person name="van Belkum A."/>
            <person name="van de Sande W.W."/>
        </authorList>
    </citation>
    <scope>NUCLEOTIDE SEQUENCE [LARGE SCALE GENOMIC DNA]</scope>
    <source>
        <strain evidence="4">mm55</strain>
    </source>
</reference>
<dbReference type="InterPro" id="IPR050167">
    <property type="entry name" value="Ser_Thr_protein_kinase"/>
</dbReference>
<comment type="caution">
    <text evidence="3">The sequence shown here is derived from an EMBL/GenBank/DDBJ whole genome shotgun (WGS) entry which is preliminary data.</text>
</comment>
<feature type="compositionally biased region" description="Basic and acidic residues" evidence="1">
    <location>
        <begin position="102"/>
        <end position="113"/>
    </location>
</feature>
<feature type="region of interest" description="Disordered" evidence="1">
    <location>
        <begin position="634"/>
        <end position="654"/>
    </location>
</feature>
<feature type="compositionally biased region" description="Low complexity" evidence="1">
    <location>
        <begin position="927"/>
        <end position="936"/>
    </location>
</feature>